<dbReference type="EMBL" id="NFDE01000011">
    <property type="protein sequence ID" value="OTX96048.1"/>
    <property type="molecule type" value="Genomic_DNA"/>
</dbReference>
<organism evidence="1 2">
    <name type="scientific">Bacillus wiedmannii</name>
    <dbReference type="NCBI Taxonomy" id="1890302"/>
    <lineage>
        <taxon>Bacteria</taxon>
        <taxon>Bacillati</taxon>
        <taxon>Bacillota</taxon>
        <taxon>Bacilli</taxon>
        <taxon>Bacillales</taxon>
        <taxon>Bacillaceae</taxon>
        <taxon>Bacillus</taxon>
        <taxon>Bacillus cereus group</taxon>
    </lineage>
</organism>
<sequence>MEKTLYEASYNVFFVMGLIPVKRWSECREKLTEGQLMYGCSFSLEVPTEVDTEDTIEGYIGVTDKPEEIK</sequence>
<dbReference type="Proteomes" id="UP000194945">
    <property type="component" value="Unassembled WGS sequence"/>
</dbReference>
<gene>
    <name evidence="1" type="ORF">BK730_03500</name>
</gene>
<evidence type="ECO:0000313" key="2">
    <source>
        <dbReference type="Proteomes" id="UP000194945"/>
    </source>
</evidence>
<name>A0A242ZNB6_9BACI</name>
<evidence type="ECO:0000313" key="1">
    <source>
        <dbReference type="EMBL" id="OTX96048.1"/>
    </source>
</evidence>
<comment type="caution">
    <text evidence="1">The sequence shown here is derived from an EMBL/GenBank/DDBJ whole genome shotgun (WGS) entry which is preliminary data.</text>
</comment>
<accession>A0A242ZNB6</accession>
<dbReference type="AlphaFoldDB" id="A0A242ZNB6"/>
<protein>
    <submittedName>
        <fullName evidence="1">Uncharacterized protein</fullName>
    </submittedName>
</protein>
<dbReference type="RefSeq" id="WP_088092173.1">
    <property type="nucleotide sequence ID" value="NZ_JARMNH010000063.1"/>
</dbReference>
<proteinExistence type="predicted"/>
<reference evidence="1 2" key="1">
    <citation type="submission" date="2016-10" db="EMBL/GenBank/DDBJ databases">
        <title>Comparative genomics of Bacillus thuringiensis reveals a path to pathogens against multiple invertebrate hosts.</title>
        <authorList>
            <person name="Zheng J."/>
            <person name="Gao Q."/>
            <person name="Liu H."/>
            <person name="Peng D."/>
            <person name="Ruan L."/>
            <person name="Sun M."/>
        </authorList>
    </citation>
    <scope>NUCLEOTIDE SEQUENCE [LARGE SCALE GENOMIC DNA]</scope>
    <source>
        <strain evidence="1">BGSC 4BK1</strain>
    </source>
</reference>